<evidence type="ECO:0000256" key="1">
    <source>
        <dbReference type="SAM" id="Phobius"/>
    </source>
</evidence>
<keyword evidence="1" id="KW-1133">Transmembrane helix</keyword>
<accession>A0A9J2P6Y4</accession>
<evidence type="ECO:0000313" key="3">
    <source>
        <dbReference type="WBParaSite" id="ALUE_0000513801-mRNA-1"/>
    </source>
</evidence>
<proteinExistence type="predicted"/>
<protein>
    <submittedName>
        <fullName evidence="3">Uncharacterized protein</fullName>
    </submittedName>
</protein>
<keyword evidence="1" id="KW-0472">Membrane</keyword>
<name>A0A9J2P6Y4_ASCLU</name>
<evidence type="ECO:0000313" key="2">
    <source>
        <dbReference type="Proteomes" id="UP000036681"/>
    </source>
</evidence>
<dbReference type="WBParaSite" id="ALUE_0000513801-mRNA-1">
    <property type="protein sequence ID" value="ALUE_0000513801-mRNA-1"/>
    <property type="gene ID" value="ALUE_0000513801"/>
</dbReference>
<dbReference type="AlphaFoldDB" id="A0A9J2P6Y4"/>
<keyword evidence="1" id="KW-0812">Transmembrane</keyword>
<keyword evidence="2" id="KW-1185">Reference proteome</keyword>
<dbReference type="Proteomes" id="UP000036681">
    <property type="component" value="Unplaced"/>
</dbReference>
<organism evidence="2 3">
    <name type="scientific">Ascaris lumbricoides</name>
    <name type="common">Giant roundworm</name>
    <dbReference type="NCBI Taxonomy" id="6252"/>
    <lineage>
        <taxon>Eukaryota</taxon>
        <taxon>Metazoa</taxon>
        <taxon>Ecdysozoa</taxon>
        <taxon>Nematoda</taxon>
        <taxon>Chromadorea</taxon>
        <taxon>Rhabditida</taxon>
        <taxon>Spirurina</taxon>
        <taxon>Ascaridomorpha</taxon>
        <taxon>Ascaridoidea</taxon>
        <taxon>Ascarididae</taxon>
        <taxon>Ascaris</taxon>
    </lineage>
</organism>
<sequence length="188" mass="21653">MSQTARLESEPAWMYFTGKGMICASFGLLGRLFEKTALCDFAHGRLIDGRCICYDGYHVYRCNATYVSVNSGDFGEISRRRLPVMQSRFALSGLSLCLIMIIPLWISVFIRMIASFQEKEASHFQRMANERLMREQQRRLCERRAAAIQVPRTSRNRAVCEFRYFMQAARNADVRLLTGVCGLHSPRF</sequence>
<feature type="transmembrane region" description="Helical" evidence="1">
    <location>
        <begin position="89"/>
        <end position="110"/>
    </location>
</feature>
<reference evidence="3" key="1">
    <citation type="submission" date="2023-03" db="UniProtKB">
        <authorList>
            <consortium name="WormBaseParasite"/>
        </authorList>
    </citation>
    <scope>IDENTIFICATION</scope>
</reference>